<name>A0A2X3KJ84_ECOLX</name>
<reference evidence="1 2" key="1">
    <citation type="submission" date="2018-06" db="EMBL/GenBank/DDBJ databases">
        <authorList>
            <consortium name="Pathogen Informatics"/>
            <person name="Doyle S."/>
        </authorList>
    </citation>
    <scope>NUCLEOTIDE SEQUENCE [LARGE SCALE GENOMIC DNA]</scope>
    <source>
        <strain evidence="1 2">NCTC8009</strain>
    </source>
</reference>
<dbReference type="Proteomes" id="UP000250991">
    <property type="component" value="Unassembled WGS sequence"/>
</dbReference>
<protein>
    <submittedName>
        <fullName evidence="1">Uncharacterized protein</fullName>
    </submittedName>
</protein>
<sequence>MKELLTIAALAPGTNNMLRRVRVLRCCSEAEIIGNPPMAEPGYRWRVPAGLPVVHVKCSPVRLCHRHSAVRRARCSGRERPEWWCELHRQTVSQPLLLICRSISCVSSGAMRIITSPDSRVPATAGWFIFIFHLFLMRGSFDELPRPGGSAQAGSANNAA</sequence>
<organism evidence="1 2">
    <name type="scientific">Escherichia coli</name>
    <dbReference type="NCBI Taxonomy" id="562"/>
    <lineage>
        <taxon>Bacteria</taxon>
        <taxon>Pseudomonadati</taxon>
        <taxon>Pseudomonadota</taxon>
        <taxon>Gammaproteobacteria</taxon>
        <taxon>Enterobacterales</taxon>
        <taxon>Enterobacteriaceae</taxon>
        <taxon>Escherichia</taxon>
    </lineage>
</organism>
<dbReference type="AlphaFoldDB" id="A0A2X3KJ84"/>
<evidence type="ECO:0000313" key="1">
    <source>
        <dbReference type="EMBL" id="SQD05995.1"/>
    </source>
</evidence>
<proteinExistence type="predicted"/>
<accession>A0A2X3KJ84</accession>
<dbReference type="EMBL" id="UARW01000010">
    <property type="protein sequence ID" value="SQD05995.1"/>
    <property type="molecule type" value="Genomic_DNA"/>
</dbReference>
<gene>
    <name evidence="1" type="ORF">NCTC8009_06578</name>
</gene>
<evidence type="ECO:0000313" key="2">
    <source>
        <dbReference type="Proteomes" id="UP000250991"/>
    </source>
</evidence>